<dbReference type="InterPro" id="IPR050553">
    <property type="entry name" value="Thioredoxin_ResA/DsbE_sf"/>
</dbReference>
<dbReference type="AlphaFoldDB" id="A0A511BSF0"/>
<dbReference type="Pfam" id="PF00578">
    <property type="entry name" value="AhpC-TSA"/>
    <property type="match status" value="1"/>
</dbReference>
<dbReference type="InterPro" id="IPR036249">
    <property type="entry name" value="Thioredoxin-like_sf"/>
</dbReference>
<evidence type="ECO:0000313" key="4">
    <source>
        <dbReference type="Proteomes" id="UP000321405"/>
    </source>
</evidence>
<dbReference type="CDD" id="cd03012">
    <property type="entry name" value="TlpA_like_DipZ_like"/>
    <property type="match status" value="1"/>
</dbReference>
<dbReference type="RefSeq" id="WP_147094276.1">
    <property type="nucleotide sequence ID" value="NZ_BJVC01000006.1"/>
</dbReference>
<dbReference type="Pfam" id="PF17991">
    <property type="entry name" value="Thioredoxin_10"/>
    <property type="match status" value="1"/>
</dbReference>
<dbReference type="SUPFAM" id="SSF52833">
    <property type="entry name" value="Thioredoxin-like"/>
    <property type="match status" value="1"/>
</dbReference>
<evidence type="ECO:0000259" key="2">
    <source>
        <dbReference type="PROSITE" id="PS51352"/>
    </source>
</evidence>
<dbReference type="PANTHER" id="PTHR42852">
    <property type="entry name" value="THIOL:DISULFIDE INTERCHANGE PROTEIN DSBE"/>
    <property type="match status" value="1"/>
</dbReference>
<name>A0A511BSF0_9PROT</name>
<dbReference type="OrthoDB" id="9811352at2"/>
<dbReference type="EMBL" id="BJVC01000006">
    <property type="protein sequence ID" value="GEL03220.1"/>
    <property type="molecule type" value="Genomic_DNA"/>
</dbReference>
<dbReference type="InterPro" id="IPR000866">
    <property type="entry name" value="AhpC/TSA"/>
</dbReference>
<feature type="chain" id="PRO_5021948053" description="Thioredoxin domain-containing protein" evidence="1">
    <location>
        <begin position="24"/>
        <end position="356"/>
    </location>
</feature>
<accession>A0A511BSF0</accession>
<dbReference type="GO" id="GO:0016209">
    <property type="term" value="F:antioxidant activity"/>
    <property type="evidence" value="ECO:0007669"/>
    <property type="project" value="InterPro"/>
</dbReference>
<keyword evidence="1" id="KW-0732">Signal</keyword>
<dbReference type="Gene3D" id="3.40.30.10">
    <property type="entry name" value="Glutaredoxin"/>
    <property type="match status" value="1"/>
</dbReference>
<protein>
    <recommendedName>
        <fullName evidence="2">Thioredoxin domain-containing protein</fullName>
    </recommendedName>
</protein>
<feature type="domain" description="Thioredoxin" evidence="2">
    <location>
        <begin position="20"/>
        <end position="179"/>
    </location>
</feature>
<feature type="signal peptide" evidence="1">
    <location>
        <begin position="1"/>
        <end position="23"/>
    </location>
</feature>
<dbReference type="InterPro" id="IPR041017">
    <property type="entry name" value="Thioredoxin_10"/>
</dbReference>
<evidence type="ECO:0000313" key="3">
    <source>
        <dbReference type="EMBL" id="GEL03220.1"/>
    </source>
</evidence>
<dbReference type="PANTHER" id="PTHR42852:SF13">
    <property type="entry name" value="PROTEIN DIPZ"/>
    <property type="match status" value="1"/>
</dbReference>
<reference evidence="3 4" key="1">
    <citation type="submission" date="2019-07" db="EMBL/GenBank/DDBJ databases">
        <title>Whole genome shotgun sequence of Swaminathania salitolerans NBRC 104436.</title>
        <authorList>
            <person name="Hosoyama A."/>
            <person name="Uohara A."/>
            <person name="Ohji S."/>
            <person name="Ichikawa N."/>
        </authorList>
    </citation>
    <scope>NUCLEOTIDE SEQUENCE [LARGE SCALE GENOMIC DNA]</scope>
    <source>
        <strain evidence="3 4">NBRC 104436</strain>
    </source>
</reference>
<gene>
    <name evidence="3" type="ORF">SSA02_23830</name>
</gene>
<dbReference type="Proteomes" id="UP000321405">
    <property type="component" value="Unassembled WGS sequence"/>
</dbReference>
<keyword evidence="4" id="KW-1185">Reference proteome</keyword>
<dbReference type="PROSITE" id="PS51352">
    <property type="entry name" value="THIOREDOXIN_2"/>
    <property type="match status" value="1"/>
</dbReference>
<dbReference type="Gene3D" id="2.60.120.260">
    <property type="entry name" value="Galactose-binding domain-like"/>
    <property type="match status" value="1"/>
</dbReference>
<dbReference type="InterPro" id="IPR013766">
    <property type="entry name" value="Thioredoxin_domain"/>
</dbReference>
<comment type="caution">
    <text evidence="3">The sequence shown here is derived from an EMBL/GenBank/DDBJ whole genome shotgun (WGS) entry which is preliminary data.</text>
</comment>
<organism evidence="3 4">
    <name type="scientific">Swaminathania salitolerans</name>
    <dbReference type="NCBI Taxonomy" id="182838"/>
    <lineage>
        <taxon>Bacteria</taxon>
        <taxon>Pseudomonadati</taxon>
        <taxon>Pseudomonadota</taxon>
        <taxon>Alphaproteobacteria</taxon>
        <taxon>Acetobacterales</taxon>
        <taxon>Acetobacteraceae</taxon>
        <taxon>Swaminathania</taxon>
    </lineage>
</organism>
<proteinExistence type="predicted"/>
<evidence type="ECO:0000256" key="1">
    <source>
        <dbReference type="SAM" id="SignalP"/>
    </source>
</evidence>
<sequence length="356" mass="38749">MPVHSLRPRVALPAIMCLFALSASPTPLVSEASAQSGTPLSSLTGATAWLNSPPLTAAGLRGKVVLVDFWTYSCINCLREMPYIEAWAQKYRPYGLVVIGVHAPEFAFEKNIDNIRRAIDRFHITFPVAVDNDRAIWNGFGNEYWPAAYFIGGDGHVRAHHFGEGDYDRSEHFLQSLLLENGARNVPTDLVHPKGTGEQEEADLGAIGSPETYIGYARTQHFASTGGAVQDSPNDYVIERTLALNDWGLTGNWTVGEESARLNKGGGSISFRFHARDLHMVLGTGKSAKPVAFHVTIDGHAPGAMHGTDCDADGNGTVSGQRLYQLVRQPGHDIGDHVFRIEFKAPGVEAYSFTFG</sequence>
<dbReference type="GO" id="GO:0016491">
    <property type="term" value="F:oxidoreductase activity"/>
    <property type="evidence" value="ECO:0007669"/>
    <property type="project" value="InterPro"/>
</dbReference>